<feature type="domain" description="NAD-dependent epimerase/dehydratase" evidence="2">
    <location>
        <begin position="148"/>
        <end position="353"/>
    </location>
</feature>
<comment type="similarity">
    <text evidence="1">Belongs to the NAD(P)-dependent epimerase/dehydratase family. SDR39U1 subfamily.</text>
</comment>
<keyword evidence="5" id="KW-1185">Reference proteome</keyword>
<accession>A0A1G9ML75</accession>
<sequence>MSLHASHTVPAPRDEVWRWHSRPGAVVRLTPPFLPMRPIQQASSLADGTTVFRLPAGQRWVARHVPERFEEGCAFQDVVANQPLRATTKWVHTHTFADEGTSATRITDDVATRVPGFLLRPAFAYRQRQLIADLDFLGSLPDTRALTVAVTGASGLVGTALSAQLTTAGHTVVPLTRSAPQQPGARLWDVDKPAPDLLDGVDAVVHLAGESILGRFTEAKKRKIEESRVAPTAKLARLAAESGVATFVSASAIGFYGTDAGDREYDERDPRGEGFLAEVCDKWEEASRVGGASGMRTVNVRTGLALSGAGGLLPLLKLSASTGLGARLGDGDFWMSWIALDDLTDIYIRALVDDRFEGPVNATAPNPTTNAEFSAALTRLLRRPDLVPIPEFGPAAVLGREGADELALADQRIVPTVAQSTGAQFRYSTLEGALAHELGREQLVEPVENQP</sequence>
<dbReference type="AlphaFoldDB" id="A0A1G9ML75"/>
<evidence type="ECO:0000256" key="1">
    <source>
        <dbReference type="ARBA" id="ARBA00009353"/>
    </source>
</evidence>
<dbReference type="PANTHER" id="PTHR11092">
    <property type="entry name" value="SUGAR NUCLEOTIDE EPIMERASE RELATED"/>
    <property type="match status" value="1"/>
</dbReference>
<dbReference type="NCBIfam" id="TIGR01777">
    <property type="entry name" value="yfcH"/>
    <property type="match status" value="1"/>
</dbReference>
<dbReference type="Gene3D" id="3.30.530.20">
    <property type="match status" value="1"/>
</dbReference>
<dbReference type="EMBL" id="LT629700">
    <property type="protein sequence ID" value="SDL74813.1"/>
    <property type="molecule type" value="Genomic_DNA"/>
</dbReference>
<organism evidence="4 5">
    <name type="scientific">Corynebacterium mycetoides</name>
    <dbReference type="NCBI Taxonomy" id="38302"/>
    <lineage>
        <taxon>Bacteria</taxon>
        <taxon>Bacillati</taxon>
        <taxon>Actinomycetota</taxon>
        <taxon>Actinomycetes</taxon>
        <taxon>Mycobacteriales</taxon>
        <taxon>Corynebacteriaceae</taxon>
        <taxon>Corynebacterium</taxon>
    </lineage>
</organism>
<dbReference type="SUPFAM" id="SSF55961">
    <property type="entry name" value="Bet v1-like"/>
    <property type="match status" value="1"/>
</dbReference>
<gene>
    <name evidence="4" type="ORF">SAMN04488535_0646</name>
</gene>
<dbReference type="PANTHER" id="PTHR11092:SF0">
    <property type="entry name" value="EPIMERASE FAMILY PROTEIN SDR39U1"/>
    <property type="match status" value="1"/>
</dbReference>
<dbReference type="InterPro" id="IPR001509">
    <property type="entry name" value="Epimerase_deHydtase"/>
</dbReference>
<dbReference type="Pfam" id="PF01370">
    <property type="entry name" value="Epimerase"/>
    <property type="match status" value="1"/>
</dbReference>
<dbReference type="STRING" id="38302.SAMN04488535_0646"/>
<dbReference type="RefSeq" id="WP_092148659.1">
    <property type="nucleotide sequence ID" value="NZ_LT629700.1"/>
</dbReference>
<dbReference type="InterPro" id="IPR010099">
    <property type="entry name" value="SDR39U1"/>
</dbReference>
<name>A0A1G9ML75_9CORY</name>
<evidence type="ECO:0000313" key="5">
    <source>
        <dbReference type="Proteomes" id="UP000199350"/>
    </source>
</evidence>
<dbReference type="Proteomes" id="UP000199350">
    <property type="component" value="Chromosome I"/>
</dbReference>
<dbReference type="InterPro" id="IPR013549">
    <property type="entry name" value="DUF1731"/>
</dbReference>
<evidence type="ECO:0000259" key="3">
    <source>
        <dbReference type="Pfam" id="PF08338"/>
    </source>
</evidence>
<dbReference type="Pfam" id="PF08338">
    <property type="entry name" value="DUF1731"/>
    <property type="match status" value="1"/>
</dbReference>
<reference evidence="5" key="1">
    <citation type="submission" date="2016-10" db="EMBL/GenBank/DDBJ databases">
        <authorList>
            <person name="Varghese N."/>
            <person name="Submissions S."/>
        </authorList>
    </citation>
    <scope>NUCLEOTIDE SEQUENCE [LARGE SCALE GENOMIC DNA]</scope>
    <source>
        <strain evidence="5">DSM 20632</strain>
    </source>
</reference>
<feature type="domain" description="DUF1731" evidence="3">
    <location>
        <begin position="389"/>
        <end position="436"/>
    </location>
</feature>
<dbReference type="OrthoDB" id="9801773at2"/>
<proteinExistence type="inferred from homology"/>
<dbReference type="InterPro" id="IPR036291">
    <property type="entry name" value="NAD(P)-bd_dom_sf"/>
</dbReference>
<dbReference type="CDD" id="cd07820">
    <property type="entry name" value="SRPBCC_3"/>
    <property type="match status" value="1"/>
</dbReference>
<dbReference type="InterPro" id="IPR023393">
    <property type="entry name" value="START-like_dom_sf"/>
</dbReference>
<dbReference type="SUPFAM" id="SSF51735">
    <property type="entry name" value="NAD(P)-binding Rossmann-fold domains"/>
    <property type="match status" value="1"/>
</dbReference>
<evidence type="ECO:0000313" key="4">
    <source>
        <dbReference type="EMBL" id="SDL74813.1"/>
    </source>
</evidence>
<evidence type="ECO:0000259" key="2">
    <source>
        <dbReference type="Pfam" id="PF01370"/>
    </source>
</evidence>
<dbReference type="Gene3D" id="3.40.50.720">
    <property type="entry name" value="NAD(P)-binding Rossmann-like Domain"/>
    <property type="match status" value="1"/>
</dbReference>
<evidence type="ECO:0008006" key="6">
    <source>
        <dbReference type="Google" id="ProtNLM"/>
    </source>
</evidence>
<protein>
    <recommendedName>
        <fullName evidence="6">TIGR01777 family protein</fullName>
    </recommendedName>
</protein>